<name>A0A5D8ZZ52_9FLAO</name>
<proteinExistence type="predicted"/>
<gene>
    <name evidence="1" type="ORF">FW781_07050</name>
</gene>
<comment type="caution">
    <text evidence="1">The sequence shown here is derived from an EMBL/GenBank/DDBJ whole genome shotgun (WGS) entry which is preliminary data.</text>
</comment>
<protein>
    <submittedName>
        <fullName evidence="1">Uncharacterized protein</fullName>
    </submittedName>
</protein>
<sequence length="297" mass="34993">MRNKDTKVQYLCLLKRLYRESRNDSFTDLPFVDVISHFSKIIRWSKRKRSYDLKDNKFCFLASFEITDNIGQGYFKSARDEFRPNLLDRRTLAERRNPKEKTEGDIEKTHFVIKIDEHTREVIVLLEFNHFGISINNFINYIQKFSKKIDSENEVSTRYKITFGMIPKNNFLTELENFERAKVAEIYIDKQLLGNEALEFSQRIFEIKQDIKLVVSADTKASITNFGIDLFNTFKGKRNKGINRIRIKGIDRNGNETFVDTSFMGKHDFVDTIRNVETGESESSDLLDKMKIIIENF</sequence>
<keyword evidence="1" id="KW-0614">Plasmid</keyword>
<accession>A0A5D8ZZ52</accession>
<dbReference type="RefSeq" id="WP_149386764.1">
    <property type="nucleotide sequence ID" value="NZ_VTRU01000001.1"/>
</dbReference>
<dbReference type="AlphaFoldDB" id="A0A5D8ZZ52"/>
<dbReference type="Proteomes" id="UP000323884">
    <property type="component" value="Unassembled WGS sequence"/>
</dbReference>
<evidence type="ECO:0000313" key="2">
    <source>
        <dbReference type="Proteomes" id="UP000323884"/>
    </source>
</evidence>
<organism evidence="1 2">
    <name type="scientific">Chryseobacterium panacisoli</name>
    <dbReference type="NCBI Taxonomy" id="1807141"/>
    <lineage>
        <taxon>Bacteria</taxon>
        <taxon>Pseudomonadati</taxon>
        <taxon>Bacteroidota</taxon>
        <taxon>Flavobacteriia</taxon>
        <taxon>Flavobacteriales</taxon>
        <taxon>Weeksellaceae</taxon>
        <taxon>Chryseobacterium group</taxon>
        <taxon>Chryseobacterium</taxon>
    </lineage>
</organism>
<reference evidence="1 2" key="1">
    <citation type="submission" date="2019-08" db="EMBL/GenBank/DDBJ databases">
        <title>Draft genome sequence of Chryseobacterium sp. Gsoil 183.</title>
        <authorList>
            <person name="Im W.-T."/>
        </authorList>
    </citation>
    <scope>NUCLEOTIDE SEQUENCE [LARGE SCALE GENOMIC DNA]</scope>
    <source>
        <strain evidence="1 2">Gsoil 183</strain>
        <plasmid evidence="1">unnamed1</plasmid>
    </source>
</reference>
<evidence type="ECO:0000313" key="1">
    <source>
        <dbReference type="EMBL" id="TZF99680.1"/>
    </source>
</evidence>
<geneLocation type="plasmid" evidence="1">
    <name>unnamed1</name>
</geneLocation>
<dbReference type="EMBL" id="VTRU01000001">
    <property type="protein sequence ID" value="TZF99680.1"/>
    <property type="molecule type" value="Genomic_DNA"/>
</dbReference>
<keyword evidence="2" id="KW-1185">Reference proteome</keyword>
<dbReference type="OrthoDB" id="790322at2"/>